<evidence type="ECO:0000313" key="15">
    <source>
        <dbReference type="Proteomes" id="UP000038040"/>
    </source>
</evidence>
<dbReference type="PROSITE" id="PS50157">
    <property type="entry name" value="ZINC_FINGER_C2H2_2"/>
    <property type="match status" value="1"/>
</dbReference>
<dbReference type="SUPFAM" id="SSF57903">
    <property type="entry name" value="FYVE/PHD zinc finger"/>
    <property type="match status" value="2"/>
</dbReference>
<dbReference type="Gene3D" id="3.30.40.10">
    <property type="entry name" value="Zinc/RING finger domain, C3HC4 (zinc finger)"/>
    <property type="match status" value="1"/>
</dbReference>
<evidence type="ECO:0000256" key="1">
    <source>
        <dbReference type="ARBA" id="ARBA00004123"/>
    </source>
</evidence>
<keyword evidence="3" id="KW-0479">Metal-binding</keyword>
<comment type="subcellular location">
    <subcellularLocation>
        <location evidence="1">Nucleus</location>
    </subcellularLocation>
</comment>
<keyword evidence="4" id="KW-0677">Repeat</keyword>
<dbReference type="SMART" id="SM00249">
    <property type="entry name" value="PHD"/>
    <property type="match status" value="2"/>
</dbReference>
<accession>A0A158Q6L5</accession>
<feature type="domain" description="PHD-type" evidence="12">
    <location>
        <begin position="302"/>
        <end position="362"/>
    </location>
</feature>
<dbReference type="InterPro" id="IPR013083">
    <property type="entry name" value="Znf_RING/FYVE/PHD"/>
</dbReference>
<keyword evidence="8" id="KW-0804">Transcription</keyword>
<gene>
    <name evidence="14" type="ORF">DME_LOCUS3879</name>
</gene>
<name>A0A158Q6L5_DRAME</name>
<evidence type="ECO:0000259" key="12">
    <source>
        <dbReference type="PROSITE" id="PS50016"/>
    </source>
</evidence>
<dbReference type="GO" id="GO:0008270">
    <property type="term" value="F:zinc ion binding"/>
    <property type="evidence" value="ECO:0007669"/>
    <property type="project" value="UniProtKB-KW"/>
</dbReference>
<dbReference type="FunFam" id="3.30.40.10:FF:000005">
    <property type="entry name" value="zinc finger protein isoform X1"/>
    <property type="match status" value="1"/>
</dbReference>
<protein>
    <submittedName>
        <fullName evidence="17">Zinc finger protein DPF3</fullName>
    </submittedName>
</protein>
<feature type="domain" description="PHD-type" evidence="12">
    <location>
        <begin position="359"/>
        <end position="409"/>
    </location>
</feature>
<evidence type="ECO:0000256" key="6">
    <source>
        <dbReference type="ARBA" id="ARBA00022833"/>
    </source>
</evidence>
<comment type="similarity">
    <text evidence="2">Belongs to the requiem/DPF family.</text>
</comment>
<dbReference type="STRING" id="318479.A0A158Q6L5"/>
<keyword evidence="5 10" id="KW-0863">Zinc-finger</keyword>
<dbReference type="InterPro" id="IPR013087">
    <property type="entry name" value="Znf_C2H2_type"/>
</dbReference>
<evidence type="ECO:0000256" key="7">
    <source>
        <dbReference type="ARBA" id="ARBA00023015"/>
    </source>
</evidence>
<feature type="region of interest" description="Disordered" evidence="11">
    <location>
        <begin position="165"/>
        <end position="210"/>
    </location>
</feature>
<evidence type="ECO:0000256" key="2">
    <source>
        <dbReference type="ARBA" id="ARBA00010539"/>
    </source>
</evidence>
<evidence type="ECO:0000259" key="13">
    <source>
        <dbReference type="PROSITE" id="PS50157"/>
    </source>
</evidence>
<dbReference type="AlphaFoldDB" id="A0A158Q6L5"/>
<evidence type="ECO:0000313" key="16">
    <source>
        <dbReference type="Proteomes" id="UP000274756"/>
    </source>
</evidence>
<sequence>MIDEARYIEAIINCSKWNGRNEKERKSRYPMIEPQTGVFQRPTSHLYRNETERYPPHLPTYYCTYSRKRWKRKKNAPSSDATEMKYIVQCNPAISEVINQATAISTEASGSNEAFSSSDFCQSVDRRGRQTLSYQSFHHLCIFLRFKLEKQLEKNKLKELLENDLEEPSEEEVVDMSDEDDWSEPRKKRKKRGGAVASSGGRGGSRRGTTSNVTIVCQPISSDPKAFACNNCGAKYRSRPGLTYHRAHVHPDVTNSSDVSQLSNYIDSLRMNIGFPLVEIINSSETGHPFLLSVLSSTIEISTTCDLCLGDRNENKKTNTPEELVSCHDCGRSGHPTCLKFTENMLISTRRYGWQCIECKSCAICGFSDNDDQLLFCDDCDRGFHLYCLRPPLSQAPEGEWSCYLCQREFGPKASLPTQK</sequence>
<dbReference type="InterPro" id="IPR019787">
    <property type="entry name" value="Znf_PHD-finger"/>
</dbReference>
<dbReference type="Pfam" id="PF00628">
    <property type="entry name" value="PHD"/>
    <property type="match status" value="2"/>
</dbReference>
<dbReference type="CDD" id="cd15530">
    <property type="entry name" value="PHD2_d4"/>
    <property type="match status" value="1"/>
</dbReference>
<evidence type="ECO:0000256" key="10">
    <source>
        <dbReference type="PROSITE-ProRule" id="PRU00042"/>
    </source>
</evidence>
<keyword evidence="16" id="KW-1185">Reference proteome</keyword>
<reference evidence="14 16" key="2">
    <citation type="submission" date="2018-11" db="EMBL/GenBank/DDBJ databases">
        <authorList>
            <consortium name="Pathogen Informatics"/>
        </authorList>
    </citation>
    <scope>NUCLEOTIDE SEQUENCE [LARGE SCALE GENOMIC DNA]</scope>
</reference>
<proteinExistence type="inferred from homology"/>
<keyword evidence="7" id="KW-0805">Transcription regulation</keyword>
<dbReference type="PANTHER" id="PTHR45888">
    <property type="entry name" value="HL01030P-RELATED"/>
    <property type="match status" value="1"/>
</dbReference>
<dbReference type="InterPro" id="IPR025750">
    <property type="entry name" value="DPF1-3_N"/>
</dbReference>
<dbReference type="PANTHER" id="PTHR45888:SF5">
    <property type="entry name" value="D4, ISOFORM A"/>
    <property type="match status" value="1"/>
</dbReference>
<dbReference type="EMBL" id="UYYG01000207">
    <property type="protein sequence ID" value="VDN53906.1"/>
    <property type="molecule type" value="Genomic_DNA"/>
</dbReference>
<dbReference type="InterPro" id="IPR001965">
    <property type="entry name" value="Znf_PHD"/>
</dbReference>
<evidence type="ECO:0000313" key="14">
    <source>
        <dbReference type="EMBL" id="VDN53906.1"/>
    </source>
</evidence>
<dbReference type="Pfam" id="PF14051">
    <property type="entry name" value="DPF1-3_N"/>
    <property type="match status" value="1"/>
</dbReference>
<dbReference type="GO" id="GO:0071565">
    <property type="term" value="C:nBAF complex"/>
    <property type="evidence" value="ECO:0007669"/>
    <property type="project" value="TreeGrafter"/>
</dbReference>
<dbReference type="InterPro" id="IPR011011">
    <property type="entry name" value="Znf_FYVE_PHD"/>
</dbReference>
<dbReference type="WBParaSite" id="DME_0001041801-mRNA-1">
    <property type="protein sequence ID" value="DME_0001041801-mRNA-1"/>
    <property type="gene ID" value="DME_0001041801"/>
</dbReference>
<dbReference type="PROSITE" id="PS00028">
    <property type="entry name" value="ZINC_FINGER_C2H2_1"/>
    <property type="match status" value="1"/>
</dbReference>
<dbReference type="OrthoDB" id="1903104at2759"/>
<evidence type="ECO:0000256" key="8">
    <source>
        <dbReference type="ARBA" id="ARBA00023163"/>
    </source>
</evidence>
<keyword evidence="6" id="KW-0862">Zinc</keyword>
<evidence type="ECO:0000313" key="17">
    <source>
        <dbReference type="WBParaSite" id="DME_0001041801-mRNA-1"/>
    </source>
</evidence>
<dbReference type="CDD" id="cd15619">
    <property type="entry name" value="PHD1_d4"/>
    <property type="match status" value="1"/>
</dbReference>
<evidence type="ECO:0000256" key="4">
    <source>
        <dbReference type="ARBA" id="ARBA00022737"/>
    </source>
</evidence>
<organism evidence="15 17">
    <name type="scientific">Dracunculus medinensis</name>
    <name type="common">Guinea worm</name>
    <dbReference type="NCBI Taxonomy" id="318479"/>
    <lineage>
        <taxon>Eukaryota</taxon>
        <taxon>Metazoa</taxon>
        <taxon>Ecdysozoa</taxon>
        <taxon>Nematoda</taxon>
        <taxon>Chromadorea</taxon>
        <taxon>Rhabditida</taxon>
        <taxon>Spirurina</taxon>
        <taxon>Dracunculoidea</taxon>
        <taxon>Dracunculidae</taxon>
        <taxon>Dracunculus</taxon>
    </lineage>
</organism>
<feature type="domain" description="C2H2-type" evidence="13">
    <location>
        <begin position="227"/>
        <end position="250"/>
    </location>
</feature>
<dbReference type="Proteomes" id="UP000038040">
    <property type="component" value="Unplaced"/>
</dbReference>
<feature type="compositionally biased region" description="Acidic residues" evidence="11">
    <location>
        <begin position="165"/>
        <end position="182"/>
    </location>
</feature>
<keyword evidence="9" id="KW-0539">Nucleus</keyword>
<evidence type="ECO:0000256" key="9">
    <source>
        <dbReference type="ARBA" id="ARBA00023242"/>
    </source>
</evidence>
<dbReference type="Proteomes" id="UP000274756">
    <property type="component" value="Unassembled WGS sequence"/>
</dbReference>
<dbReference type="GO" id="GO:0007399">
    <property type="term" value="P:nervous system development"/>
    <property type="evidence" value="ECO:0007669"/>
    <property type="project" value="TreeGrafter"/>
</dbReference>
<reference evidence="17" key="1">
    <citation type="submission" date="2016-04" db="UniProtKB">
        <authorList>
            <consortium name="WormBaseParasite"/>
        </authorList>
    </citation>
    <scope>IDENTIFICATION</scope>
</reference>
<evidence type="ECO:0000256" key="3">
    <source>
        <dbReference type="ARBA" id="ARBA00022723"/>
    </source>
</evidence>
<evidence type="ECO:0000256" key="11">
    <source>
        <dbReference type="SAM" id="MobiDB-lite"/>
    </source>
</evidence>
<evidence type="ECO:0000256" key="5">
    <source>
        <dbReference type="ARBA" id="ARBA00022771"/>
    </source>
</evidence>
<dbReference type="PROSITE" id="PS50016">
    <property type="entry name" value="ZF_PHD_2"/>
    <property type="match status" value="2"/>
</dbReference>